<dbReference type="RefSeq" id="WP_248150452.1">
    <property type="nucleotide sequence ID" value="NZ_JALNMJ010000001.1"/>
</dbReference>
<keyword evidence="9" id="KW-1185">Reference proteome</keyword>
<evidence type="ECO:0000259" key="7">
    <source>
        <dbReference type="Pfam" id="PF22451"/>
    </source>
</evidence>
<dbReference type="Gene3D" id="1.10.10.10">
    <property type="entry name" value="Winged helix-like DNA-binding domain superfamily/Winged helix DNA-binding domain"/>
    <property type="match status" value="1"/>
</dbReference>
<evidence type="ECO:0000256" key="2">
    <source>
        <dbReference type="ARBA" id="ARBA00023444"/>
    </source>
</evidence>
<comment type="catalytic activity">
    <reaction evidence="5">
        <text>siroheme + 2 H(+) = 12,18-didecarboxysiroheme + 2 CO2</text>
        <dbReference type="Rhea" id="RHEA:19093"/>
        <dbReference type="ChEBI" id="CHEBI:15378"/>
        <dbReference type="ChEBI" id="CHEBI:16526"/>
        <dbReference type="ChEBI" id="CHEBI:60052"/>
        <dbReference type="ChEBI" id="CHEBI:140497"/>
        <dbReference type="EC" id="4.1.1.111"/>
    </reaction>
</comment>
<comment type="similarity">
    <text evidence="3">Belongs to the Ahb/Nir family.</text>
</comment>
<dbReference type="PANTHER" id="PTHR43413">
    <property type="entry name" value="TRANSCRIPTIONAL REGULATOR, ASNC FAMILY"/>
    <property type="match status" value="1"/>
</dbReference>
<dbReference type="InterPro" id="IPR036388">
    <property type="entry name" value="WH-like_DNA-bd_sf"/>
</dbReference>
<evidence type="ECO:0000256" key="1">
    <source>
        <dbReference type="ARBA" id="ARBA00023239"/>
    </source>
</evidence>
<feature type="domain" description="Siroheme decarboxylase AsnC-like ligand binding" evidence="6">
    <location>
        <begin position="67"/>
        <end position="142"/>
    </location>
</feature>
<feature type="domain" description="Siroheme decarboxylase AsnC-like ligand binding" evidence="6">
    <location>
        <begin position="234"/>
        <end position="321"/>
    </location>
</feature>
<feature type="domain" description="Siroheme decarboxylase NirL-like HTH" evidence="7">
    <location>
        <begin position="177"/>
        <end position="222"/>
    </location>
</feature>
<dbReference type="InterPro" id="IPR053953">
    <property type="entry name" value="NirdL-like_HTH"/>
</dbReference>
<evidence type="ECO:0000313" key="8">
    <source>
        <dbReference type="EMBL" id="MCK7611100.1"/>
    </source>
</evidence>
<evidence type="ECO:0000256" key="3">
    <source>
        <dbReference type="ARBA" id="ARBA00023457"/>
    </source>
</evidence>
<name>A0ABT0GPC5_9HYPH</name>
<dbReference type="PANTHER" id="PTHR43413:SF1">
    <property type="entry name" value="SIROHEME DECARBOXYLASE NIRL SUBUNIT"/>
    <property type="match status" value="1"/>
</dbReference>
<dbReference type="EMBL" id="JALNMJ010000001">
    <property type="protein sequence ID" value="MCK7611100.1"/>
    <property type="molecule type" value="Genomic_DNA"/>
</dbReference>
<comment type="caution">
    <text evidence="8">The sequence shown here is derived from an EMBL/GenBank/DDBJ whole genome shotgun (WGS) entry which is preliminary data.</text>
</comment>
<dbReference type="Pfam" id="PF17805">
    <property type="entry name" value="AsnC_trans_reg2"/>
    <property type="match status" value="2"/>
</dbReference>
<dbReference type="Gene3D" id="3.30.70.3460">
    <property type="match status" value="2"/>
</dbReference>
<accession>A0ABT0GPC5</accession>
<evidence type="ECO:0000256" key="5">
    <source>
        <dbReference type="ARBA" id="ARBA00048470"/>
    </source>
</evidence>
<reference evidence="8" key="1">
    <citation type="submission" date="2022-04" db="EMBL/GenBank/DDBJ databases">
        <title>Roseibium sp. CAU 1639 isolated from mud.</title>
        <authorList>
            <person name="Kim W."/>
        </authorList>
    </citation>
    <scope>NUCLEOTIDE SEQUENCE</scope>
    <source>
        <strain evidence="8">CAU 1639</strain>
    </source>
</reference>
<dbReference type="InterPro" id="IPR040523">
    <property type="entry name" value="AsnC_trans_reg2"/>
</dbReference>
<evidence type="ECO:0000256" key="4">
    <source>
        <dbReference type="ARBA" id="ARBA00023471"/>
    </source>
</evidence>
<dbReference type="Pfam" id="PF22451">
    <property type="entry name" value="NirdL-like_HTH"/>
    <property type="match status" value="2"/>
</dbReference>
<organism evidence="8 9">
    <name type="scientific">Roseibium sediminicola</name>
    <dbReference type="NCBI Taxonomy" id="2933272"/>
    <lineage>
        <taxon>Bacteria</taxon>
        <taxon>Pseudomonadati</taxon>
        <taxon>Pseudomonadota</taxon>
        <taxon>Alphaproteobacteria</taxon>
        <taxon>Hyphomicrobiales</taxon>
        <taxon>Stappiaceae</taxon>
        <taxon>Roseibium</taxon>
    </lineage>
</organism>
<dbReference type="Proteomes" id="UP001431221">
    <property type="component" value="Unassembled WGS sequence"/>
</dbReference>
<proteinExistence type="inferred from homology"/>
<gene>
    <name evidence="8" type="ORF">M0H32_02910</name>
</gene>
<evidence type="ECO:0000313" key="9">
    <source>
        <dbReference type="Proteomes" id="UP001431221"/>
    </source>
</evidence>
<comment type="pathway">
    <text evidence="2">Porphyrin-containing compound metabolism.</text>
</comment>
<dbReference type="InterPro" id="IPR050684">
    <property type="entry name" value="HTH-Siroheme_Decarb"/>
</dbReference>
<dbReference type="EC" id="4.1.1.111" evidence="4"/>
<feature type="domain" description="Siroheme decarboxylase NirL-like HTH" evidence="7">
    <location>
        <begin position="11"/>
        <end position="54"/>
    </location>
</feature>
<evidence type="ECO:0000259" key="6">
    <source>
        <dbReference type="Pfam" id="PF17805"/>
    </source>
</evidence>
<sequence>MTSFIDPIDLSLLDNWQRDFPLVERPFAEIGAALGLAEEDVIGRFAQLLAAGRISRIGGTCAPNTVSASTLAAMAVPQERIEAVAEIVGAKPGINHSYLRENRWNLWFVATGPDRGHVDEVLETIRSETGLAVLDLPIIRPFNIDLGFSLNGGSDRPTAPQPTAPRPVRLERLREGDDDLLQALTTGLALDTRPYLRIAEALRRQESDVLERLADLQNSGIIARLGVIVRHRALGWRSNAMVVWDIEPERITAAGPVLAAFPGVTLCYERRPVAGKWPYRLYCMIHGRSRQEALDVLARVRRLPEVAGAAQEVLFSSRCFKQTGALISRRGVAA</sequence>
<keyword evidence="1" id="KW-0456">Lyase</keyword>
<protein>
    <recommendedName>
        <fullName evidence="4">siroheme decarboxylase</fullName>
        <ecNumber evidence="4">4.1.1.111</ecNumber>
    </recommendedName>
</protein>